<evidence type="ECO:0000313" key="3">
    <source>
        <dbReference type="Proteomes" id="UP000324800"/>
    </source>
</evidence>
<dbReference type="Proteomes" id="UP000324800">
    <property type="component" value="Unassembled WGS sequence"/>
</dbReference>
<reference evidence="2 3" key="1">
    <citation type="submission" date="2019-03" db="EMBL/GenBank/DDBJ databases">
        <title>Single cell metagenomics reveals metabolic interactions within the superorganism composed of flagellate Streblomastix strix and complex community of Bacteroidetes bacteria on its surface.</title>
        <authorList>
            <person name="Treitli S.C."/>
            <person name="Kolisko M."/>
            <person name="Husnik F."/>
            <person name="Keeling P."/>
            <person name="Hampl V."/>
        </authorList>
    </citation>
    <scope>NUCLEOTIDE SEQUENCE [LARGE SCALE GENOMIC DNA]</scope>
    <source>
        <strain evidence="2">ST1C</strain>
    </source>
</reference>
<evidence type="ECO:0000256" key="1">
    <source>
        <dbReference type="SAM" id="Phobius"/>
    </source>
</evidence>
<dbReference type="InterPro" id="IPR011050">
    <property type="entry name" value="Pectin_lyase_fold/virulence"/>
</dbReference>
<keyword evidence="1" id="KW-0812">Transmembrane</keyword>
<evidence type="ECO:0000313" key="2">
    <source>
        <dbReference type="EMBL" id="KAA6397381.1"/>
    </source>
</evidence>
<sequence length="273" mass="30238">MYNFNGLILQNCRFKDALIKTSFEAVSLVAVRPFTKISIQDCEFINIISINTSNYAAALSIFAVYKLRLEIKGNNFTSCGSDVTDIGALNVIDYLDELQEENEFTIVNNRFAFNKGKFAGAFQLISNNPLSSYNISNNKFLSNRNDDSSGFGQDIYLNFTSAPEDWTRDNLIDKIKPIINGSTSDAVLDSVSVYAMINYQYCSRNASISVQPPPQPIQPLPIQPFPPVGKQSLSGLIIAGIVAGIVIIVIAVVVIIIEKQQILKVQIREKITH</sequence>
<dbReference type="AlphaFoldDB" id="A0A5J4WR17"/>
<proteinExistence type="predicted"/>
<gene>
    <name evidence="2" type="ORF">EZS28_007093</name>
</gene>
<dbReference type="SUPFAM" id="SSF51126">
    <property type="entry name" value="Pectin lyase-like"/>
    <property type="match status" value="1"/>
</dbReference>
<evidence type="ECO:0008006" key="4">
    <source>
        <dbReference type="Google" id="ProtNLM"/>
    </source>
</evidence>
<accession>A0A5J4WR17</accession>
<protein>
    <recommendedName>
        <fullName evidence="4">Right handed beta helix domain-containing protein</fullName>
    </recommendedName>
</protein>
<name>A0A5J4WR17_9EUKA</name>
<comment type="caution">
    <text evidence="2">The sequence shown here is derived from an EMBL/GenBank/DDBJ whole genome shotgun (WGS) entry which is preliminary data.</text>
</comment>
<dbReference type="EMBL" id="SNRW01001194">
    <property type="protein sequence ID" value="KAA6397381.1"/>
    <property type="molecule type" value="Genomic_DNA"/>
</dbReference>
<keyword evidence="1" id="KW-0472">Membrane</keyword>
<feature type="transmembrane region" description="Helical" evidence="1">
    <location>
        <begin position="233"/>
        <end position="257"/>
    </location>
</feature>
<organism evidence="2 3">
    <name type="scientific">Streblomastix strix</name>
    <dbReference type="NCBI Taxonomy" id="222440"/>
    <lineage>
        <taxon>Eukaryota</taxon>
        <taxon>Metamonada</taxon>
        <taxon>Preaxostyla</taxon>
        <taxon>Oxymonadida</taxon>
        <taxon>Streblomastigidae</taxon>
        <taxon>Streblomastix</taxon>
    </lineage>
</organism>
<keyword evidence="1" id="KW-1133">Transmembrane helix</keyword>